<dbReference type="AlphaFoldDB" id="A0A376CL01"/>
<evidence type="ECO:0000313" key="2">
    <source>
        <dbReference type="EMBL" id="STC68867.1"/>
    </source>
</evidence>
<evidence type="ECO:0000259" key="1">
    <source>
        <dbReference type="PROSITE" id="PS50206"/>
    </source>
</evidence>
<name>A0A376CL01_9CORY</name>
<dbReference type="PROSITE" id="PS50206">
    <property type="entry name" value="RHODANESE_3"/>
    <property type="match status" value="1"/>
</dbReference>
<protein>
    <submittedName>
        <fullName evidence="2">Rhodanese-related sulfurtransferase</fullName>
    </submittedName>
</protein>
<dbReference type="InterPro" id="IPR050229">
    <property type="entry name" value="GlpE_sulfurtransferase"/>
</dbReference>
<dbReference type="SUPFAM" id="SSF52821">
    <property type="entry name" value="Rhodanese/Cell cycle control phosphatase"/>
    <property type="match status" value="1"/>
</dbReference>
<reference evidence="2 3" key="1">
    <citation type="submission" date="2018-06" db="EMBL/GenBank/DDBJ databases">
        <authorList>
            <consortium name="Pathogen Informatics"/>
            <person name="Doyle S."/>
        </authorList>
    </citation>
    <scope>NUCLEOTIDE SEQUENCE [LARGE SCALE GENOMIC DNA]</scope>
    <source>
        <strain evidence="2 3">NCTC11862</strain>
    </source>
</reference>
<dbReference type="CDD" id="cd00158">
    <property type="entry name" value="RHOD"/>
    <property type="match status" value="1"/>
</dbReference>
<feature type="domain" description="Rhodanese" evidence="1">
    <location>
        <begin position="9"/>
        <end position="96"/>
    </location>
</feature>
<gene>
    <name evidence="2" type="ORF">NCTC11862_00643</name>
</gene>
<dbReference type="EMBL" id="UFXQ01000001">
    <property type="protein sequence ID" value="STC68867.1"/>
    <property type="molecule type" value="Genomic_DNA"/>
</dbReference>
<dbReference type="Proteomes" id="UP000254467">
    <property type="component" value="Unassembled WGS sequence"/>
</dbReference>
<sequence>MKEVNVKEVPDNAQLIDVREVDEFEEVHAKGAVNLPLSNLTHLADKIDPDQPIYLICRSGGRSAQAAEYLENVRGWEAINVLGGTTEWVEQGLPTE</sequence>
<evidence type="ECO:0000313" key="3">
    <source>
        <dbReference type="Proteomes" id="UP000254467"/>
    </source>
</evidence>
<dbReference type="Pfam" id="PF00581">
    <property type="entry name" value="Rhodanese"/>
    <property type="match status" value="1"/>
</dbReference>
<organism evidence="2 3">
    <name type="scientific">Corynebacterium pilosum</name>
    <dbReference type="NCBI Taxonomy" id="35756"/>
    <lineage>
        <taxon>Bacteria</taxon>
        <taxon>Bacillati</taxon>
        <taxon>Actinomycetota</taxon>
        <taxon>Actinomycetes</taxon>
        <taxon>Mycobacteriales</taxon>
        <taxon>Corynebacteriaceae</taxon>
        <taxon>Corynebacterium</taxon>
    </lineage>
</organism>
<dbReference type="RefSeq" id="WP_018581009.1">
    <property type="nucleotide sequence ID" value="NZ_LDYD01000005.1"/>
</dbReference>
<dbReference type="InterPro" id="IPR001763">
    <property type="entry name" value="Rhodanese-like_dom"/>
</dbReference>
<proteinExistence type="predicted"/>
<accession>A0A376CL01</accession>
<keyword evidence="3" id="KW-1185">Reference proteome</keyword>
<dbReference type="Gene3D" id="3.40.250.10">
    <property type="entry name" value="Rhodanese-like domain"/>
    <property type="match status" value="1"/>
</dbReference>
<dbReference type="SMART" id="SM00450">
    <property type="entry name" value="RHOD"/>
    <property type="match status" value="1"/>
</dbReference>
<dbReference type="OrthoDB" id="9800872at2"/>
<dbReference type="GO" id="GO:0016740">
    <property type="term" value="F:transferase activity"/>
    <property type="evidence" value="ECO:0007669"/>
    <property type="project" value="UniProtKB-KW"/>
</dbReference>
<keyword evidence="2" id="KW-0808">Transferase</keyword>
<dbReference type="InterPro" id="IPR036873">
    <property type="entry name" value="Rhodanese-like_dom_sf"/>
</dbReference>
<dbReference type="PANTHER" id="PTHR43031">
    <property type="entry name" value="FAD-DEPENDENT OXIDOREDUCTASE"/>
    <property type="match status" value="1"/>
</dbReference>
<dbReference type="PANTHER" id="PTHR43031:SF1">
    <property type="entry name" value="PYRIDINE NUCLEOTIDE-DISULPHIDE OXIDOREDUCTASE"/>
    <property type="match status" value="1"/>
</dbReference>
<dbReference type="STRING" id="35756.GCA_001044155_00980"/>